<feature type="non-terminal residue" evidence="2">
    <location>
        <position position="1"/>
    </location>
</feature>
<evidence type="ECO:0000256" key="1">
    <source>
        <dbReference type="SAM" id="MobiDB-lite"/>
    </source>
</evidence>
<evidence type="ECO:0000313" key="2">
    <source>
        <dbReference type="EMBL" id="ADF55053.1"/>
    </source>
</evidence>
<proteinExistence type="predicted"/>
<dbReference type="EMBL" id="GU931430">
    <property type="protein sequence ID" value="ADF55053.1"/>
    <property type="molecule type" value="Genomic_DNA"/>
</dbReference>
<feature type="compositionally biased region" description="Low complexity" evidence="1">
    <location>
        <begin position="166"/>
        <end position="175"/>
    </location>
</feature>
<name>D6P8B2_9SAUR</name>
<evidence type="ECO:0000313" key="4">
    <source>
        <dbReference type="EMBL" id="ADZ24818.1"/>
    </source>
</evidence>
<organism evidence="2">
    <name type="scientific">Trachylepis sulcata</name>
    <name type="common">Western rock skink</name>
    <dbReference type="NCBI Taxonomy" id="754020"/>
    <lineage>
        <taxon>Eukaryota</taxon>
        <taxon>Metazoa</taxon>
        <taxon>Chordata</taxon>
        <taxon>Craniata</taxon>
        <taxon>Vertebrata</taxon>
        <taxon>Euteleostomi</taxon>
        <taxon>Lepidosauria</taxon>
        <taxon>Squamata</taxon>
        <taxon>Bifurcata</taxon>
        <taxon>Unidentata</taxon>
        <taxon>Scinciformata</taxon>
        <taxon>Scincidae</taxon>
        <taxon>Mabuyinae</taxon>
        <taxon>Trachylepis</taxon>
    </lineage>
</organism>
<reference evidence="4" key="2">
    <citation type="journal article" date="2011" name="Mol. Ecol.">
        <title>Bridging the gap: western rock skinks (Trachylepis sulcata) have a short history in South Africa.</title>
        <authorList>
            <person name="Portik D.M."/>
            <person name="Bauer A.M."/>
            <person name="Jackman T.R."/>
        </authorList>
    </citation>
    <scope>NUCLEOTIDE SEQUENCE</scope>
</reference>
<dbReference type="AlphaFoldDB" id="D6P8B2"/>
<dbReference type="EMBL" id="HQ829668">
    <property type="protein sequence ID" value="ADZ24818.1"/>
    <property type="molecule type" value="Genomic_DNA"/>
</dbReference>
<feature type="region of interest" description="Disordered" evidence="1">
    <location>
        <begin position="1"/>
        <end position="32"/>
    </location>
</feature>
<sequence>SAKKSTSPKPHISNMFSQNDAPSLETNESSSMLILPNVPQALVQAGNENQNQNSFPQRLDGPVLEPCENKKLQTKEGPPLCANENRRPFTNLCNQKREVCRPSDKNVSNHLQNRTIVFPKETIIALGNNSHACDKSLENSSQSIFSRISAGDLSQKRKQVSNIGESSSSPLSSKNSSVLIKNYSKASICPPQKVISATECVHNENIPQSNRLRNLNVRCGGLIVNPGKMQRERHFSETSYTKEPHDSHASGSNLIQHNSRYSRKFKSYSELLSCDENENWEGCNDRNRTFGSRRVMYPSIDFGIFGKEQQQAF</sequence>
<accession>D6P8B2</accession>
<dbReference type="InterPro" id="IPR039916">
    <property type="entry name" value="EXPH5"/>
</dbReference>
<gene>
    <name evidence="2" type="primary">EXPH5</name>
</gene>
<feature type="region of interest" description="Disordered" evidence="1">
    <location>
        <begin position="155"/>
        <end position="175"/>
    </location>
</feature>
<protein>
    <submittedName>
        <fullName evidence="2">EXPH5</fullName>
    </submittedName>
    <submittedName>
        <fullName evidence="4">Exophilin 5</fullName>
    </submittedName>
</protein>
<dbReference type="EMBL" id="HQ829693">
    <property type="protein sequence ID" value="ADZ24843.1"/>
    <property type="molecule type" value="Genomic_DNA"/>
</dbReference>
<evidence type="ECO:0000313" key="3">
    <source>
        <dbReference type="EMBL" id="ADF55056.1"/>
    </source>
</evidence>
<dbReference type="PANTHER" id="PTHR21469:SF4">
    <property type="entry name" value="EXOPHILIN-5"/>
    <property type="match status" value="1"/>
</dbReference>
<dbReference type="EMBL" id="GU931433">
    <property type="protein sequence ID" value="ADF55056.1"/>
    <property type="molecule type" value="Genomic_DNA"/>
</dbReference>
<reference evidence="2" key="1">
    <citation type="journal article" date="2010" name="Afr. Zool.">
        <title>The phylogenetic affinities of Trachylepis sulcata nigra and the intraspecific evolution of coastal melanism in the western rock skink.</title>
        <authorList>
            <person name="Portik D."/>
            <person name="Bauer A.M."/>
            <person name="Jackman T.R."/>
        </authorList>
    </citation>
    <scope>NUCLEOTIDE SEQUENCE</scope>
    <source>
        <strain evidence="2">AMB7115</strain>
        <strain evidence="3">MCZ38303</strain>
    </source>
</reference>
<feature type="non-terminal residue" evidence="2">
    <location>
        <position position="313"/>
    </location>
</feature>
<dbReference type="EMBL" id="HQ829698">
    <property type="protein sequence ID" value="ADZ24848.1"/>
    <property type="molecule type" value="Genomic_DNA"/>
</dbReference>
<dbReference type="PANTHER" id="PTHR21469">
    <property type="entry name" value="EXOPHILIN-5"/>
    <property type="match status" value="1"/>
</dbReference>
<dbReference type="EMBL" id="HQ829697">
    <property type="protein sequence ID" value="ADZ24847.1"/>
    <property type="molecule type" value="Genomic_DNA"/>
</dbReference>